<keyword evidence="2" id="KW-1185">Reference proteome</keyword>
<organism evidence="1 2">
    <name type="scientific">Nitrosomonas cryotolerans ATCC 49181</name>
    <dbReference type="NCBI Taxonomy" id="1131553"/>
    <lineage>
        <taxon>Bacteria</taxon>
        <taxon>Pseudomonadati</taxon>
        <taxon>Pseudomonadota</taxon>
        <taxon>Betaproteobacteria</taxon>
        <taxon>Nitrosomonadales</taxon>
        <taxon>Nitrosomonadaceae</taxon>
        <taxon>Nitrosomonas</taxon>
    </lineage>
</organism>
<name>A0A1N6IPD7_9PROT</name>
<dbReference type="EMBL" id="FSRO01000001">
    <property type="protein sequence ID" value="SIO33898.1"/>
    <property type="molecule type" value="Genomic_DNA"/>
</dbReference>
<accession>A0A1N6IPD7</accession>
<dbReference type="Gene3D" id="3.30.450.40">
    <property type="match status" value="1"/>
</dbReference>
<dbReference type="Pfam" id="PF04340">
    <property type="entry name" value="DUF484"/>
    <property type="match status" value="1"/>
</dbReference>
<dbReference type="InterPro" id="IPR029016">
    <property type="entry name" value="GAF-like_dom_sf"/>
</dbReference>
<dbReference type="STRING" id="44575.SAMN05216419_1001100"/>
<dbReference type="AlphaFoldDB" id="A0A1N6IPD7"/>
<evidence type="ECO:0008006" key="3">
    <source>
        <dbReference type="Google" id="ProtNLM"/>
    </source>
</evidence>
<dbReference type="eggNOG" id="COG3159">
    <property type="taxonomic scope" value="Bacteria"/>
</dbReference>
<dbReference type="PANTHER" id="PTHR38765">
    <property type="entry name" value="DUF484 DOMAIN-CONTAINING PROTEIN"/>
    <property type="match status" value="1"/>
</dbReference>
<proteinExistence type="predicted"/>
<sequence length="223" mass="25574">MKSEEVIQYLQDNPQFFSEYADILANIHVPHPYDSKVISINERQIITLRDKNRALQDRLLELINFGEENDAIGEKMHRLSIKLLTVSSIDELLEGLNNDLREDFSIPHVALRLWDISCNDMERIEFTVTSEDIHTISESLTYPYCGTHIADEIKNWFGKDASDLQSFSMIPLKVLHPIGLLVLGSPEAKRFYSEMGTLYLKRLGELTSAAFARFDLKTGILKK</sequence>
<gene>
    <name evidence="1" type="ORF">SAMN02743940_1965</name>
</gene>
<evidence type="ECO:0000313" key="1">
    <source>
        <dbReference type="EMBL" id="SIO33898.1"/>
    </source>
</evidence>
<dbReference type="Proteomes" id="UP000185062">
    <property type="component" value="Unassembled WGS sequence"/>
</dbReference>
<protein>
    <recommendedName>
        <fullName evidence="3">DUF484 family protein</fullName>
    </recommendedName>
</protein>
<dbReference type="InterPro" id="IPR007435">
    <property type="entry name" value="DUF484"/>
</dbReference>
<evidence type="ECO:0000313" key="2">
    <source>
        <dbReference type="Proteomes" id="UP000185062"/>
    </source>
</evidence>
<dbReference type="PANTHER" id="PTHR38765:SF1">
    <property type="entry name" value="DUF484 DOMAIN-CONTAINING PROTEIN"/>
    <property type="match status" value="1"/>
</dbReference>
<dbReference type="RefSeq" id="WP_028460513.1">
    <property type="nucleotide sequence ID" value="NZ_FSRO01000001.1"/>
</dbReference>
<reference evidence="1 2" key="1">
    <citation type="submission" date="2016-12" db="EMBL/GenBank/DDBJ databases">
        <authorList>
            <person name="Song W.-J."/>
            <person name="Kurnit D.M."/>
        </authorList>
    </citation>
    <scope>NUCLEOTIDE SEQUENCE [LARGE SCALE GENOMIC DNA]</scope>
    <source>
        <strain evidence="1 2">ATCC 49181</strain>
    </source>
</reference>